<dbReference type="EMBL" id="JAJJHW010002585">
    <property type="protein sequence ID" value="KAH8371941.1"/>
    <property type="molecule type" value="Genomic_DNA"/>
</dbReference>
<protein>
    <submittedName>
        <fullName evidence="6">Uncharacterized protein</fullName>
    </submittedName>
</protein>
<evidence type="ECO:0000256" key="5">
    <source>
        <dbReference type="SAM" id="SignalP"/>
    </source>
</evidence>
<evidence type="ECO:0000256" key="3">
    <source>
        <dbReference type="ARBA" id="ARBA00022989"/>
    </source>
</evidence>
<dbReference type="InterPro" id="IPR038599">
    <property type="entry name" value="LAP1C-like_C_sf"/>
</dbReference>
<dbReference type="GO" id="GO:0016020">
    <property type="term" value="C:membrane"/>
    <property type="evidence" value="ECO:0007669"/>
    <property type="project" value="UniProtKB-SubCell"/>
</dbReference>
<dbReference type="AlphaFoldDB" id="A0AAD4K2A8"/>
<comment type="subcellular location">
    <subcellularLocation>
        <location evidence="1">Membrane</location>
    </subcellularLocation>
</comment>
<sequence>YAIVCLLPLLVCSQMFRSKPESVWKSCSFGALRQEQPLQSDDVWSTLRTSNELLLNKLAKSPNVYLLLHSAKDRGEQMQKLIHDIAFETSKCFNGKRPIEMSLLDFKTQDGDDYGYPIEQYKSKLKQGNVFLIVNLNDATARALHTICETYSPIAPDVVIFLTLYTDLPTAGGIPTQVAVNTLSKLWSKIPDNERGALITRVTDQVLLLRG</sequence>
<feature type="chain" id="PRO_5042061214" evidence="5">
    <location>
        <begin position="19"/>
        <end position="211"/>
    </location>
</feature>
<evidence type="ECO:0000256" key="2">
    <source>
        <dbReference type="ARBA" id="ARBA00022692"/>
    </source>
</evidence>
<accession>A0AAD4K2A8</accession>
<comment type="caution">
    <text evidence="6">The sequence shown here is derived from an EMBL/GenBank/DDBJ whole genome shotgun (WGS) entry which is preliminary data.</text>
</comment>
<evidence type="ECO:0000313" key="6">
    <source>
        <dbReference type="EMBL" id="KAH8371941.1"/>
    </source>
</evidence>
<feature type="non-terminal residue" evidence="6">
    <location>
        <position position="1"/>
    </location>
</feature>
<name>A0AAD4K2A8_9MUSC</name>
<evidence type="ECO:0000313" key="7">
    <source>
        <dbReference type="Proteomes" id="UP001200034"/>
    </source>
</evidence>
<keyword evidence="7" id="KW-1185">Reference proteome</keyword>
<keyword evidence="5" id="KW-0732">Signal</keyword>
<proteinExistence type="predicted"/>
<dbReference type="Gene3D" id="3.40.50.12190">
    <property type="match status" value="1"/>
</dbReference>
<gene>
    <name evidence="6" type="ORF">KR093_009376</name>
</gene>
<evidence type="ECO:0000256" key="1">
    <source>
        <dbReference type="ARBA" id="ARBA00004370"/>
    </source>
</evidence>
<evidence type="ECO:0000256" key="4">
    <source>
        <dbReference type="ARBA" id="ARBA00023136"/>
    </source>
</evidence>
<keyword evidence="3" id="KW-1133">Transmembrane helix</keyword>
<keyword evidence="2" id="KW-0812">Transmembrane</keyword>
<reference evidence="6" key="1">
    <citation type="journal article" date="2021" name="Mol. Ecol. Resour.">
        <title>Phylogenomic analyses of the genus Drosophila reveals genomic signals of climate adaptation.</title>
        <authorList>
            <person name="Li F."/>
            <person name="Rane R.V."/>
            <person name="Luria V."/>
            <person name="Xiong Z."/>
            <person name="Chen J."/>
            <person name="Li Z."/>
            <person name="Catullo R.A."/>
            <person name="Griffin P.C."/>
            <person name="Schiffer M."/>
            <person name="Pearce S."/>
            <person name="Lee S.F."/>
            <person name="McElroy K."/>
            <person name="Stocker A."/>
            <person name="Shirriffs J."/>
            <person name="Cockerell F."/>
            <person name="Coppin C."/>
            <person name="Sgro C.M."/>
            <person name="Karger A."/>
            <person name="Cain J.W."/>
            <person name="Weber J.A."/>
            <person name="Santpere G."/>
            <person name="Kirschner M.W."/>
            <person name="Hoffmann A.A."/>
            <person name="Oakeshott J.G."/>
            <person name="Zhang G."/>
        </authorList>
    </citation>
    <scope>NUCLEOTIDE SEQUENCE</scope>
    <source>
        <strain evidence="6">BGI-SZ-2011g</strain>
    </source>
</reference>
<feature type="signal peptide" evidence="5">
    <location>
        <begin position="1"/>
        <end position="18"/>
    </location>
</feature>
<keyword evidence="4" id="KW-0472">Membrane</keyword>
<organism evidence="6 7">
    <name type="scientific">Drosophila rubida</name>
    <dbReference type="NCBI Taxonomy" id="30044"/>
    <lineage>
        <taxon>Eukaryota</taxon>
        <taxon>Metazoa</taxon>
        <taxon>Ecdysozoa</taxon>
        <taxon>Arthropoda</taxon>
        <taxon>Hexapoda</taxon>
        <taxon>Insecta</taxon>
        <taxon>Pterygota</taxon>
        <taxon>Neoptera</taxon>
        <taxon>Endopterygota</taxon>
        <taxon>Diptera</taxon>
        <taxon>Brachycera</taxon>
        <taxon>Muscomorpha</taxon>
        <taxon>Ephydroidea</taxon>
        <taxon>Drosophilidae</taxon>
        <taxon>Drosophila</taxon>
    </lineage>
</organism>
<dbReference type="Proteomes" id="UP001200034">
    <property type="component" value="Unassembled WGS sequence"/>
</dbReference>